<name>A0A0E9V3P3_ANGAN</name>
<reference evidence="1" key="2">
    <citation type="journal article" date="2015" name="Fish Shellfish Immunol.">
        <title>Early steps in the European eel (Anguilla anguilla)-Vibrio vulnificus interaction in the gills: Role of the RtxA13 toxin.</title>
        <authorList>
            <person name="Callol A."/>
            <person name="Pajuelo D."/>
            <person name="Ebbesson L."/>
            <person name="Teles M."/>
            <person name="MacKenzie S."/>
            <person name="Amaro C."/>
        </authorList>
    </citation>
    <scope>NUCLEOTIDE SEQUENCE</scope>
</reference>
<accession>A0A0E9V3P3</accession>
<reference evidence="1" key="1">
    <citation type="submission" date="2014-11" db="EMBL/GenBank/DDBJ databases">
        <authorList>
            <person name="Amaro Gonzalez C."/>
        </authorList>
    </citation>
    <scope>NUCLEOTIDE SEQUENCE</scope>
</reference>
<sequence>MRIKMNLIHFIIRL</sequence>
<organism evidence="1">
    <name type="scientific">Anguilla anguilla</name>
    <name type="common">European freshwater eel</name>
    <name type="synonym">Muraena anguilla</name>
    <dbReference type="NCBI Taxonomy" id="7936"/>
    <lineage>
        <taxon>Eukaryota</taxon>
        <taxon>Metazoa</taxon>
        <taxon>Chordata</taxon>
        <taxon>Craniata</taxon>
        <taxon>Vertebrata</taxon>
        <taxon>Euteleostomi</taxon>
        <taxon>Actinopterygii</taxon>
        <taxon>Neopterygii</taxon>
        <taxon>Teleostei</taxon>
        <taxon>Anguilliformes</taxon>
        <taxon>Anguillidae</taxon>
        <taxon>Anguilla</taxon>
    </lineage>
</organism>
<evidence type="ECO:0000313" key="1">
    <source>
        <dbReference type="EMBL" id="JAH71863.1"/>
    </source>
</evidence>
<protein>
    <submittedName>
        <fullName evidence="1">Uncharacterized protein</fullName>
    </submittedName>
</protein>
<dbReference type="EMBL" id="GBXM01036714">
    <property type="protein sequence ID" value="JAH71863.1"/>
    <property type="molecule type" value="Transcribed_RNA"/>
</dbReference>
<proteinExistence type="predicted"/>